<keyword evidence="3" id="KW-1185">Reference proteome</keyword>
<reference evidence="2" key="1">
    <citation type="submission" date="2022-11" db="EMBL/GenBank/DDBJ databases">
        <title>Centuries of genome instability and evolution in soft-shell clam transmissible cancer (bioRxiv).</title>
        <authorList>
            <person name="Hart S.F.M."/>
            <person name="Yonemitsu M.A."/>
            <person name="Giersch R.M."/>
            <person name="Beal B.F."/>
            <person name="Arriagada G."/>
            <person name="Davis B.W."/>
            <person name="Ostrander E.A."/>
            <person name="Goff S.P."/>
            <person name="Metzger M.J."/>
        </authorList>
    </citation>
    <scope>NUCLEOTIDE SEQUENCE</scope>
    <source>
        <strain evidence="2">MELC-2E11</strain>
        <tissue evidence="2">Siphon/mantle</tissue>
    </source>
</reference>
<evidence type="ECO:0000313" key="2">
    <source>
        <dbReference type="EMBL" id="WAR21910.1"/>
    </source>
</evidence>
<gene>
    <name evidence="2" type="ORF">MAR_015884</name>
</gene>
<evidence type="ECO:0000313" key="3">
    <source>
        <dbReference type="Proteomes" id="UP001164746"/>
    </source>
</evidence>
<feature type="region of interest" description="Disordered" evidence="1">
    <location>
        <begin position="71"/>
        <end position="92"/>
    </location>
</feature>
<evidence type="ECO:0000256" key="1">
    <source>
        <dbReference type="SAM" id="MobiDB-lite"/>
    </source>
</evidence>
<dbReference type="EMBL" id="CP111023">
    <property type="protein sequence ID" value="WAR21910.1"/>
    <property type="molecule type" value="Genomic_DNA"/>
</dbReference>
<name>A0ABY7FIA2_MYAAR</name>
<organism evidence="2 3">
    <name type="scientific">Mya arenaria</name>
    <name type="common">Soft-shell clam</name>
    <dbReference type="NCBI Taxonomy" id="6604"/>
    <lineage>
        <taxon>Eukaryota</taxon>
        <taxon>Metazoa</taxon>
        <taxon>Spiralia</taxon>
        <taxon>Lophotrochozoa</taxon>
        <taxon>Mollusca</taxon>
        <taxon>Bivalvia</taxon>
        <taxon>Autobranchia</taxon>
        <taxon>Heteroconchia</taxon>
        <taxon>Euheterodonta</taxon>
        <taxon>Imparidentia</taxon>
        <taxon>Neoheterodontei</taxon>
        <taxon>Myida</taxon>
        <taxon>Myoidea</taxon>
        <taxon>Myidae</taxon>
        <taxon>Mya</taxon>
    </lineage>
</organism>
<accession>A0ABY7FIA2</accession>
<protein>
    <submittedName>
        <fullName evidence="2">Uncharacterized protein</fullName>
    </submittedName>
</protein>
<proteinExistence type="predicted"/>
<sequence length="92" mass="9925">MRILMVSLDDNNGWSSDRLDCCCQGPILVALVGEPEDGNAVGLFALLCRTVPFISKLLFIILEEQSIKLSPPAEATPGAHRTRLFSASPPTV</sequence>
<dbReference type="Proteomes" id="UP001164746">
    <property type="component" value="Chromosome 12"/>
</dbReference>